<evidence type="ECO:0000313" key="2">
    <source>
        <dbReference type="EMBL" id="SPX59853.1"/>
    </source>
</evidence>
<evidence type="ECO:0000313" key="1">
    <source>
        <dbReference type="EMBL" id="KTC94029.1"/>
    </source>
</evidence>
<accession>A0A0W0TEY5</accession>
<evidence type="ECO:0000313" key="3">
    <source>
        <dbReference type="Proteomes" id="UP000054698"/>
    </source>
</evidence>
<dbReference type="EMBL" id="LNYB01000090">
    <property type="protein sequence ID" value="KTC94029.1"/>
    <property type="molecule type" value="Genomic_DNA"/>
</dbReference>
<dbReference type="EMBL" id="UASS01000003">
    <property type="protein sequence ID" value="SPX59853.1"/>
    <property type="molecule type" value="Genomic_DNA"/>
</dbReference>
<dbReference type="Proteomes" id="UP000054698">
    <property type="component" value="Unassembled WGS sequence"/>
</dbReference>
<keyword evidence="3" id="KW-1185">Reference proteome</keyword>
<protein>
    <submittedName>
        <fullName evidence="1">Uncharacterized protein</fullName>
    </submittedName>
</protein>
<proteinExistence type="predicted"/>
<sequence>MKLPFSEFSFEELCTILYKENAQEFLKVESSANDEQIQKDLNRTPFLSRDCPRQDMLDYLEKVLNPSSFIQGSITGAFFTSAFKNNITRELQEDIDKLEEFQNHHSKLDFFYMSNTSNKKFGFSLFSFENNWVICVADVENNKFYLSASPSLLESFKKLQNHSKKEEQFLLDKDMTQVIDFIFDKKNDSISPAKVTMLSRSFSTSDNNCDILRYINDGAPLQLLPSQVIDAELKYLDSKGFNIESKACRTSFIEEEEGFELLIDKEEGGSLTNEEEKPSTSFEEKEQTEANLFFVCTHEQSKSKVVLFSPSTDISPQDVNEKTIGSSQYLLHTQVIAEKYINKGYTCILPVLEYADVTITGYSATSRRHHVMLAWSKDELGFFDPKSGKIGGLLPKIIGGYSNEVFKSFANKAGYHVENATEKTLKKAWSFFGSSESNKTYESIKEPKVQETLDFNNCGYFCIYRFKALIDALVNKNNKPILNSRIDPGNIKNVLRDLVDEISLEIAKENKNGFNHYKESFDNSFSEINKNPGAWAEVGKLKAPEGYQKTKDGAAYTEVSLSELSFKLLSAKEIEEIRSKYKGIEELNIGSQFLP</sequence>
<dbReference type="RefSeq" id="WP_058448081.1">
    <property type="nucleotide sequence ID" value="NZ_CAAAHT010000074.1"/>
</dbReference>
<reference evidence="1 3" key="1">
    <citation type="submission" date="2015-11" db="EMBL/GenBank/DDBJ databases">
        <title>Genomic analysis of 38 Legionella species identifies large and diverse effector repertoires.</title>
        <authorList>
            <person name="Burstein D."/>
            <person name="Amaro F."/>
            <person name="Zusman T."/>
            <person name="Lifshitz Z."/>
            <person name="Cohen O."/>
            <person name="Gilbert J.A."/>
            <person name="Pupko T."/>
            <person name="Shuman H.A."/>
            <person name="Segal G."/>
        </authorList>
    </citation>
    <scope>NUCLEOTIDE SEQUENCE [LARGE SCALE GENOMIC DNA]</scope>
    <source>
        <strain evidence="1 3">WO-44C</strain>
    </source>
</reference>
<dbReference type="AlphaFoldDB" id="A0A0W0TEY5"/>
<dbReference type="Proteomes" id="UP000251942">
    <property type="component" value="Unassembled WGS sequence"/>
</dbReference>
<dbReference type="PATRIC" id="fig|453.4.peg.3570"/>
<gene>
    <name evidence="1" type="ORF">Lfee_3266</name>
    <name evidence="2" type="ORF">NCTC12022_00564</name>
</gene>
<organism evidence="1 3">
    <name type="scientific">Legionella feeleii</name>
    <dbReference type="NCBI Taxonomy" id="453"/>
    <lineage>
        <taxon>Bacteria</taxon>
        <taxon>Pseudomonadati</taxon>
        <taxon>Pseudomonadota</taxon>
        <taxon>Gammaproteobacteria</taxon>
        <taxon>Legionellales</taxon>
        <taxon>Legionellaceae</taxon>
        <taxon>Legionella</taxon>
    </lineage>
</organism>
<reference evidence="2 4" key="2">
    <citation type="submission" date="2018-06" db="EMBL/GenBank/DDBJ databases">
        <authorList>
            <consortium name="Pathogen Informatics"/>
            <person name="Doyle S."/>
        </authorList>
    </citation>
    <scope>NUCLEOTIDE SEQUENCE [LARGE SCALE GENOMIC DNA]</scope>
    <source>
        <strain evidence="2 4">NCTC12022</strain>
    </source>
</reference>
<name>A0A0W0TEY5_9GAMM</name>
<evidence type="ECO:0000313" key="4">
    <source>
        <dbReference type="Proteomes" id="UP000251942"/>
    </source>
</evidence>